<dbReference type="RefSeq" id="WP_311617780.1">
    <property type="nucleotide sequence ID" value="NZ_JAVREV010000006.1"/>
</dbReference>
<proteinExistence type="predicted"/>
<dbReference type="InterPro" id="IPR045436">
    <property type="entry name" value="DUF6507"/>
</dbReference>
<protein>
    <submittedName>
        <fullName evidence="1">DUF6507 family protein</fullName>
    </submittedName>
</protein>
<evidence type="ECO:0000313" key="1">
    <source>
        <dbReference type="EMBL" id="MDT0443429.1"/>
    </source>
</evidence>
<dbReference type="Proteomes" id="UP001183615">
    <property type="component" value="Unassembled WGS sequence"/>
</dbReference>
<name>A0ABU2S6F4_9ACTN</name>
<keyword evidence="2" id="KW-1185">Reference proteome</keyword>
<dbReference type="Pfam" id="PF20117">
    <property type="entry name" value="DUF6507"/>
    <property type="match status" value="1"/>
</dbReference>
<dbReference type="EMBL" id="JAVREV010000006">
    <property type="protein sequence ID" value="MDT0443429.1"/>
    <property type="molecule type" value="Genomic_DNA"/>
</dbReference>
<organism evidence="1 2">
    <name type="scientific">Streptomyces johnsoniae</name>
    <dbReference type="NCBI Taxonomy" id="3075532"/>
    <lineage>
        <taxon>Bacteria</taxon>
        <taxon>Bacillati</taxon>
        <taxon>Actinomycetota</taxon>
        <taxon>Actinomycetes</taxon>
        <taxon>Kitasatosporales</taxon>
        <taxon>Streptomycetaceae</taxon>
        <taxon>Streptomyces</taxon>
    </lineage>
</organism>
<gene>
    <name evidence="1" type="ORF">RM779_12600</name>
</gene>
<accession>A0ABU2S6F4</accession>
<sequence>MPDWDIEPQGVDRVLGRVGETIGGLERWGRLYQLHLQGAGTYAGTLWTREGARPSGGLVEAALAEFAAGTQEDVLYVAARTGASVNGAHTAAMHYLQGDVDMANDTLRAALAEPVIDPDPDPDAGGGSNVR</sequence>
<comment type="caution">
    <text evidence="1">The sequence shown here is derived from an EMBL/GenBank/DDBJ whole genome shotgun (WGS) entry which is preliminary data.</text>
</comment>
<reference evidence="2" key="1">
    <citation type="submission" date="2023-07" db="EMBL/GenBank/DDBJ databases">
        <title>30 novel species of actinomycetes from the DSMZ collection.</title>
        <authorList>
            <person name="Nouioui I."/>
        </authorList>
    </citation>
    <scope>NUCLEOTIDE SEQUENCE [LARGE SCALE GENOMIC DNA]</scope>
    <source>
        <strain evidence="2">DSM 41886</strain>
    </source>
</reference>
<evidence type="ECO:0000313" key="2">
    <source>
        <dbReference type="Proteomes" id="UP001183615"/>
    </source>
</evidence>